<proteinExistence type="predicted"/>
<comment type="caution">
    <text evidence="2">The sequence shown here is derived from an EMBL/GenBank/DDBJ whole genome shotgun (WGS) entry which is preliminary data.</text>
</comment>
<organism evidence="2 3">
    <name type="scientific">Acacia crassicarpa</name>
    <name type="common">northern wattle</name>
    <dbReference type="NCBI Taxonomy" id="499986"/>
    <lineage>
        <taxon>Eukaryota</taxon>
        <taxon>Viridiplantae</taxon>
        <taxon>Streptophyta</taxon>
        <taxon>Embryophyta</taxon>
        <taxon>Tracheophyta</taxon>
        <taxon>Spermatophyta</taxon>
        <taxon>Magnoliopsida</taxon>
        <taxon>eudicotyledons</taxon>
        <taxon>Gunneridae</taxon>
        <taxon>Pentapetalae</taxon>
        <taxon>rosids</taxon>
        <taxon>fabids</taxon>
        <taxon>Fabales</taxon>
        <taxon>Fabaceae</taxon>
        <taxon>Caesalpinioideae</taxon>
        <taxon>mimosoid clade</taxon>
        <taxon>Acacieae</taxon>
        <taxon>Acacia</taxon>
    </lineage>
</organism>
<reference evidence="2" key="1">
    <citation type="submission" date="2023-10" db="EMBL/GenBank/DDBJ databases">
        <title>Chromosome-level genome of the transformable northern wattle, Acacia crassicarpa.</title>
        <authorList>
            <person name="Massaro I."/>
            <person name="Sinha N.R."/>
            <person name="Poethig S."/>
            <person name="Leichty A.R."/>
        </authorList>
    </citation>
    <scope>NUCLEOTIDE SEQUENCE</scope>
    <source>
        <strain evidence="2">Acra3RX</strain>
        <tissue evidence="2">Leaf</tissue>
    </source>
</reference>
<name>A0AAE1ME23_9FABA</name>
<dbReference type="InterPro" id="IPR056636">
    <property type="entry name" value="DUF7734"/>
</dbReference>
<feature type="domain" description="DUF7734" evidence="1">
    <location>
        <begin position="60"/>
        <end position="144"/>
    </location>
</feature>
<keyword evidence="3" id="KW-1185">Reference proteome</keyword>
<dbReference type="Proteomes" id="UP001293593">
    <property type="component" value="Unassembled WGS sequence"/>
</dbReference>
<evidence type="ECO:0000313" key="3">
    <source>
        <dbReference type="Proteomes" id="UP001293593"/>
    </source>
</evidence>
<gene>
    <name evidence="2" type="ORF">QN277_004756</name>
</gene>
<accession>A0AAE1ME23</accession>
<evidence type="ECO:0000259" key="1">
    <source>
        <dbReference type="Pfam" id="PF24869"/>
    </source>
</evidence>
<sequence>MLQYSLTSTCSCNSSFCLTVQALNLREQRVLSALCGARRRVRYEYDGDDGNEDGHNEQIAKLELYSQSARGEALLVHALVDDEEVDVLIFKGFSSCLSYGTSPDPTKSVLPARAVIKSIDRIKGPFDPNNIEYLEKAITWQAFLDNYG</sequence>
<evidence type="ECO:0000313" key="2">
    <source>
        <dbReference type="EMBL" id="KAK4261805.1"/>
    </source>
</evidence>
<dbReference type="AlphaFoldDB" id="A0AAE1ME23"/>
<dbReference type="Pfam" id="PF24869">
    <property type="entry name" value="DUF7734"/>
    <property type="match status" value="1"/>
</dbReference>
<protein>
    <recommendedName>
        <fullName evidence="1">DUF7734 domain-containing protein</fullName>
    </recommendedName>
</protein>
<dbReference type="EMBL" id="JAWXYG010000010">
    <property type="protein sequence ID" value="KAK4261805.1"/>
    <property type="molecule type" value="Genomic_DNA"/>
</dbReference>
<dbReference type="PANTHER" id="PTHR36729:SF2">
    <property type="entry name" value="EXPRESSED PROTEIN"/>
    <property type="match status" value="1"/>
</dbReference>
<dbReference type="GO" id="GO:0009507">
    <property type="term" value="C:chloroplast"/>
    <property type="evidence" value="ECO:0007669"/>
    <property type="project" value="TreeGrafter"/>
</dbReference>
<dbReference type="PANTHER" id="PTHR36729">
    <property type="entry name" value="EXPRESSED PROTEIN"/>
    <property type="match status" value="1"/>
</dbReference>